<evidence type="ECO:0000256" key="2">
    <source>
        <dbReference type="ARBA" id="ARBA00010139"/>
    </source>
</evidence>
<keyword evidence="3" id="KW-0503">Monooxygenase</keyword>
<proteinExistence type="inferred from homology"/>
<dbReference type="InterPro" id="IPR051820">
    <property type="entry name" value="FAD-binding_MO"/>
</dbReference>
<gene>
    <name evidence="4" type="ORF">GCM10009668_20640</name>
</gene>
<dbReference type="RefSeq" id="WP_343994036.1">
    <property type="nucleotide sequence ID" value="NZ_BAAALG010000008.1"/>
</dbReference>
<keyword evidence="5" id="KW-1185">Reference proteome</keyword>
<protein>
    <submittedName>
        <fullName evidence="4">NAD(P)/FAD-dependent oxidoreductase</fullName>
    </submittedName>
</protein>
<name>A0ABN1TTB6_9ACTN</name>
<dbReference type="Gene3D" id="3.50.50.60">
    <property type="entry name" value="FAD/NAD(P)-binding domain"/>
    <property type="match status" value="2"/>
</dbReference>
<dbReference type="SUPFAM" id="SSF51905">
    <property type="entry name" value="FAD/NAD(P)-binding domain"/>
    <property type="match status" value="1"/>
</dbReference>
<evidence type="ECO:0000256" key="1">
    <source>
        <dbReference type="ARBA" id="ARBA00001974"/>
    </source>
</evidence>
<dbReference type="InterPro" id="IPR036188">
    <property type="entry name" value="FAD/NAD-bd_sf"/>
</dbReference>
<reference evidence="4 5" key="1">
    <citation type="journal article" date="2019" name="Int. J. Syst. Evol. Microbiol.">
        <title>The Global Catalogue of Microorganisms (GCM) 10K type strain sequencing project: providing services to taxonomists for standard genome sequencing and annotation.</title>
        <authorList>
            <consortium name="The Broad Institute Genomics Platform"/>
            <consortium name="The Broad Institute Genome Sequencing Center for Infectious Disease"/>
            <person name="Wu L."/>
            <person name="Ma J."/>
        </authorList>
    </citation>
    <scope>NUCLEOTIDE SEQUENCE [LARGE SCALE GENOMIC DNA]</scope>
    <source>
        <strain evidence="4 5">JCM 13008</strain>
    </source>
</reference>
<organism evidence="4 5">
    <name type="scientific">Nocardioides dubius</name>
    <dbReference type="NCBI Taxonomy" id="317019"/>
    <lineage>
        <taxon>Bacteria</taxon>
        <taxon>Bacillati</taxon>
        <taxon>Actinomycetota</taxon>
        <taxon>Actinomycetes</taxon>
        <taxon>Propionibacteriales</taxon>
        <taxon>Nocardioidaceae</taxon>
        <taxon>Nocardioides</taxon>
    </lineage>
</organism>
<keyword evidence="3" id="KW-0560">Oxidoreductase</keyword>
<comment type="similarity">
    <text evidence="2">Belongs to the FAD-binding monooxygenase family.</text>
</comment>
<dbReference type="PANTHER" id="PTHR43872:SF1">
    <property type="entry name" value="MONOOXYGENASE, PUTATIVE (AFU_ORTHOLOGUE AFUA_8G02570)-RELATED"/>
    <property type="match status" value="1"/>
</dbReference>
<dbReference type="EMBL" id="BAAALG010000008">
    <property type="protein sequence ID" value="GAA1102062.1"/>
    <property type="molecule type" value="Genomic_DNA"/>
</dbReference>
<evidence type="ECO:0000313" key="4">
    <source>
        <dbReference type="EMBL" id="GAA1102062.1"/>
    </source>
</evidence>
<comment type="caution">
    <text evidence="4">The sequence shown here is derived from an EMBL/GenBank/DDBJ whole genome shotgun (WGS) entry which is preliminary data.</text>
</comment>
<sequence>MSTPEHVDVLIIGAGLSGIGAAAMLSTEHPNRSYLVLERRAASGGTWDLFRYPGIRSDSDMFTLGYRFKPWTDDRALADGPSILQYVRDTATEYGVDEKIRYGHHVQGADWDSERRLWTVSATVDGEEVAYTASFLWCCSGYYDYDQGYTPTFAGQESYTGTVVHPQAWPEDLDYSGKRVVVIGSGATAVTLVPSMLKPGDPNAAAHVTMLQRSPTYILAVPSKDPLANRLRKLVGEKRAYDLVRLKNVAQASALYNISQKQPKLVRKAIRSMTTKMLPEGYPVDVHFKPTYGPWDQRLCLVPSGDLFRSISKGDASVVTDTIEAFTEKGLRLTSGAELEADIVVTATGLNLLAFGGMELSIDGEKKPLPETMAYRALMLSDIPNFAYTIGYTNASWTLKADLVAEFVCRVLAHMDATRTSTVVPRRDPSVGEEPFMDFDAGYVLRAVDRLPKQGSVAPWKLKQSYFHDVRSIRKSDLEDGVLQFS</sequence>
<evidence type="ECO:0000313" key="5">
    <source>
        <dbReference type="Proteomes" id="UP001501581"/>
    </source>
</evidence>
<dbReference type="Pfam" id="PF13738">
    <property type="entry name" value="Pyr_redox_3"/>
    <property type="match status" value="1"/>
</dbReference>
<dbReference type="Proteomes" id="UP001501581">
    <property type="component" value="Unassembled WGS sequence"/>
</dbReference>
<dbReference type="PANTHER" id="PTHR43872">
    <property type="entry name" value="MONOOXYGENASE, PUTATIVE (AFU_ORTHOLOGUE AFUA_8G02570)-RELATED"/>
    <property type="match status" value="1"/>
</dbReference>
<evidence type="ECO:0000256" key="3">
    <source>
        <dbReference type="ARBA" id="ARBA00023033"/>
    </source>
</evidence>
<accession>A0ABN1TTB6</accession>
<comment type="cofactor">
    <cofactor evidence="1">
        <name>FAD</name>
        <dbReference type="ChEBI" id="CHEBI:57692"/>
    </cofactor>
</comment>